<reference evidence="3" key="1">
    <citation type="journal article" date="2019" name="Int. J. Syst. Evol. Microbiol.">
        <title>The Global Catalogue of Microorganisms (GCM) 10K type strain sequencing project: providing services to taxonomists for standard genome sequencing and annotation.</title>
        <authorList>
            <consortium name="The Broad Institute Genomics Platform"/>
            <consortium name="The Broad Institute Genome Sequencing Center for Infectious Disease"/>
            <person name="Wu L."/>
            <person name="Ma J."/>
        </authorList>
    </citation>
    <scope>NUCLEOTIDE SEQUENCE [LARGE SCALE GENOMIC DNA]</scope>
    <source>
        <strain evidence="3">CCUG 63830</strain>
    </source>
</reference>
<keyword evidence="1" id="KW-0812">Transmembrane</keyword>
<evidence type="ECO:0000313" key="2">
    <source>
        <dbReference type="EMBL" id="MFC6661938.1"/>
    </source>
</evidence>
<gene>
    <name evidence="2" type="ORF">ACFP90_17615</name>
</gene>
<protein>
    <submittedName>
        <fullName evidence="2">Uncharacterized protein</fullName>
    </submittedName>
</protein>
<organism evidence="2 3">
    <name type="scientific">Deinococcus multiflagellatus</name>
    <dbReference type="NCBI Taxonomy" id="1656887"/>
    <lineage>
        <taxon>Bacteria</taxon>
        <taxon>Thermotogati</taxon>
        <taxon>Deinococcota</taxon>
        <taxon>Deinococci</taxon>
        <taxon>Deinococcales</taxon>
        <taxon>Deinococcaceae</taxon>
        <taxon>Deinococcus</taxon>
    </lineage>
</organism>
<keyword evidence="3" id="KW-1185">Reference proteome</keyword>
<dbReference type="EMBL" id="JBHSWB010000001">
    <property type="protein sequence ID" value="MFC6661938.1"/>
    <property type="molecule type" value="Genomic_DNA"/>
</dbReference>
<evidence type="ECO:0000256" key="1">
    <source>
        <dbReference type="SAM" id="Phobius"/>
    </source>
</evidence>
<dbReference type="RefSeq" id="WP_380057664.1">
    <property type="nucleotide sequence ID" value="NZ_JBHSWB010000001.1"/>
</dbReference>
<sequence>MSGEFYSGKQVAGFVTFLVLGTVLGLGAYQAGGGSRGPGAR</sequence>
<proteinExistence type="predicted"/>
<comment type="caution">
    <text evidence="2">The sequence shown here is derived from an EMBL/GenBank/DDBJ whole genome shotgun (WGS) entry which is preliminary data.</text>
</comment>
<evidence type="ECO:0000313" key="3">
    <source>
        <dbReference type="Proteomes" id="UP001596317"/>
    </source>
</evidence>
<keyword evidence="1" id="KW-0472">Membrane</keyword>
<keyword evidence="1" id="KW-1133">Transmembrane helix</keyword>
<feature type="transmembrane region" description="Helical" evidence="1">
    <location>
        <begin position="12"/>
        <end position="31"/>
    </location>
</feature>
<accession>A0ABW1ZN20</accession>
<dbReference type="Proteomes" id="UP001596317">
    <property type="component" value="Unassembled WGS sequence"/>
</dbReference>
<name>A0ABW1ZN20_9DEIO</name>